<accession>A0A914IAX5</accession>
<evidence type="ECO:0000313" key="1">
    <source>
        <dbReference type="Proteomes" id="UP000887572"/>
    </source>
</evidence>
<keyword evidence="1" id="KW-1185">Reference proteome</keyword>
<proteinExistence type="predicted"/>
<reference evidence="2" key="1">
    <citation type="submission" date="2022-11" db="UniProtKB">
        <authorList>
            <consortium name="WormBaseParasite"/>
        </authorList>
    </citation>
    <scope>IDENTIFICATION</scope>
</reference>
<dbReference type="Proteomes" id="UP000887572">
    <property type="component" value="Unplaced"/>
</dbReference>
<dbReference type="WBParaSite" id="Gr19_v10_g9139.t1">
    <property type="protein sequence ID" value="Gr19_v10_g9139.t1"/>
    <property type="gene ID" value="Gr19_v10_g9139"/>
</dbReference>
<sequence>MALSTTTFALLCLLLNQHRYSKNSFFILFILGLARGESFKTKRFCRVGTALGMFTSKGNNGREFICKKDG</sequence>
<protein>
    <submittedName>
        <fullName evidence="2">Secreted protein</fullName>
    </submittedName>
</protein>
<evidence type="ECO:0000313" key="2">
    <source>
        <dbReference type="WBParaSite" id="Gr19_v10_g9139.t1"/>
    </source>
</evidence>
<name>A0A914IAX5_GLORO</name>
<dbReference type="AlphaFoldDB" id="A0A914IAX5"/>
<organism evidence="1 2">
    <name type="scientific">Globodera rostochiensis</name>
    <name type="common">Golden nematode worm</name>
    <name type="synonym">Heterodera rostochiensis</name>
    <dbReference type="NCBI Taxonomy" id="31243"/>
    <lineage>
        <taxon>Eukaryota</taxon>
        <taxon>Metazoa</taxon>
        <taxon>Ecdysozoa</taxon>
        <taxon>Nematoda</taxon>
        <taxon>Chromadorea</taxon>
        <taxon>Rhabditida</taxon>
        <taxon>Tylenchina</taxon>
        <taxon>Tylenchomorpha</taxon>
        <taxon>Tylenchoidea</taxon>
        <taxon>Heteroderidae</taxon>
        <taxon>Heteroderinae</taxon>
        <taxon>Globodera</taxon>
    </lineage>
</organism>